<dbReference type="InterPro" id="IPR052185">
    <property type="entry name" value="IPC_Synthase-Related"/>
</dbReference>
<feature type="transmembrane region" description="Helical" evidence="6">
    <location>
        <begin position="257"/>
        <end position="275"/>
    </location>
</feature>
<feature type="transmembrane region" description="Helical" evidence="6">
    <location>
        <begin position="89"/>
        <end position="108"/>
    </location>
</feature>
<evidence type="ECO:0000313" key="8">
    <source>
        <dbReference type="EMBL" id="BAN01401.1"/>
    </source>
</evidence>
<dbReference type="RefSeq" id="WP_015440648.1">
    <property type="nucleotide sequence ID" value="NC_020520.1"/>
</dbReference>
<dbReference type="Proteomes" id="UP000011863">
    <property type="component" value="Chromosome"/>
</dbReference>
<dbReference type="EMBL" id="AP012057">
    <property type="protein sequence ID" value="BAN01401.1"/>
    <property type="molecule type" value="Genomic_DNA"/>
</dbReference>
<sequence>MEGSTTVPARQHRLHWWKEALIVAAFYVVYSWIRNQFGSNTIAADGVPEAAFHNAELVIRFERAVGLYHEESIQELFLSHRWFIQFWNVYYGTAHFFVTLAVFILLFFKRADVFPQWRNTLAAMTALAIVGFAFFPLMPPRLLDAPCPIATAPPEDPNDILEGNASPVVHEGARNTDYGGACVPSDLRPGKDRTFNGSNGFGFVDTVKRDGGPWAFDSEEVAAISNQYAAMPSMHIGWSTWCAIAVWPLLRRRRYKALVLLYPAFTLFCIIVTANHFWLDGIGGLIAFGLGSIIGWGIHRWNQNRLDRKHGIVPTDDMKLSSVASEIFDDVSGHDDRDDMHDVMADATLDDPPDEDHGDVTRTAPEAT</sequence>
<protein>
    <recommendedName>
        <fullName evidence="7">Inositolphosphotransferase Aur1/Ipt1 domain-containing protein</fullName>
    </recommendedName>
</protein>
<organism evidence="8 9">
    <name type="scientific">Ilumatobacter coccineus (strain NBRC 103263 / KCTC 29153 / YM16-304)</name>
    <dbReference type="NCBI Taxonomy" id="1313172"/>
    <lineage>
        <taxon>Bacteria</taxon>
        <taxon>Bacillati</taxon>
        <taxon>Actinomycetota</taxon>
        <taxon>Acidimicrobiia</taxon>
        <taxon>Acidimicrobiales</taxon>
        <taxon>Ilumatobacteraceae</taxon>
        <taxon>Ilumatobacter</taxon>
    </lineage>
</organism>
<feature type="transmembrane region" description="Helical" evidence="6">
    <location>
        <begin position="120"/>
        <end position="138"/>
    </location>
</feature>
<feature type="domain" description="Inositolphosphotransferase Aur1/Ipt1" evidence="7">
    <location>
        <begin position="58"/>
        <end position="291"/>
    </location>
</feature>
<gene>
    <name evidence="8" type="ORF">YM304_10870</name>
</gene>
<reference evidence="8 9" key="1">
    <citation type="journal article" date="2013" name="Int. J. Syst. Evol. Microbiol.">
        <title>Ilumatobacter nonamiense sp. nov. and Ilumatobacter coccineum sp. nov., isolated from seashore sand.</title>
        <authorList>
            <person name="Matsumoto A."/>
            <person name="Kasai H."/>
            <person name="Matsuo Y."/>
            <person name="Shizuri Y."/>
            <person name="Ichikawa N."/>
            <person name="Fujita N."/>
            <person name="Omura S."/>
            <person name="Takahashi Y."/>
        </authorList>
    </citation>
    <scope>NUCLEOTIDE SEQUENCE [LARGE SCALE GENOMIC DNA]</scope>
    <source>
        <strain evidence="9">NBRC 103263 / KCTC 29153 / YM16-304</strain>
    </source>
</reference>
<evidence type="ECO:0000256" key="1">
    <source>
        <dbReference type="ARBA" id="ARBA00004141"/>
    </source>
</evidence>
<dbReference type="Gene3D" id="1.20.144.10">
    <property type="entry name" value="Phosphatidic acid phosphatase type 2/haloperoxidase"/>
    <property type="match status" value="1"/>
</dbReference>
<feature type="transmembrane region" description="Helical" evidence="6">
    <location>
        <begin position="228"/>
        <end position="250"/>
    </location>
</feature>
<evidence type="ECO:0000256" key="5">
    <source>
        <dbReference type="SAM" id="MobiDB-lite"/>
    </source>
</evidence>
<keyword evidence="4 6" id="KW-0472">Membrane</keyword>
<dbReference type="PANTHER" id="PTHR31310:SF7">
    <property type="entry name" value="PA-PHOSPHATASE RELATED-FAMILY PROTEIN DDB_G0268928"/>
    <property type="match status" value="1"/>
</dbReference>
<dbReference type="InterPro" id="IPR026841">
    <property type="entry name" value="Aur1/Ipt1"/>
</dbReference>
<evidence type="ECO:0000256" key="2">
    <source>
        <dbReference type="ARBA" id="ARBA00022692"/>
    </source>
</evidence>
<evidence type="ECO:0000259" key="7">
    <source>
        <dbReference type="Pfam" id="PF14378"/>
    </source>
</evidence>
<dbReference type="KEGG" id="aym:YM304_10870"/>
<evidence type="ECO:0000256" key="4">
    <source>
        <dbReference type="ARBA" id="ARBA00023136"/>
    </source>
</evidence>
<feature type="compositionally biased region" description="Acidic residues" evidence="5">
    <location>
        <begin position="348"/>
        <end position="357"/>
    </location>
</feature>
<evidence type="ECO:0000256" key="3">
    <source>
        <dbReference type="ARBA" id="ARBA00022989"/>
    </source>
</evidence>
<feature type="compositionally biased region" description="Basic and acidic residues" evidence="5">
    <location>
        <begin position="332"/>
        <end position="344"/>
    </location>
</feature>
<dbReference type="GO" id="GO:0016020">
    <property type="term" value="C:membrane"/>
    <property type="evidence" value="ECO:0007669"/>
    <property type="project" value="UniProtKB-SubCell"/>
</dbReference>
<dbReference type="OrthoDB" id="5241565at2"/>
<feature type="transmembrane region" description="Helical" evidence="6">
    <location>
        <begin position="281"/>
        <end position="299"/>
    </location>
</feature>
<keyword evidence="9" id="KW-1185">Reference proteome</keyword>
<name>A0A6C7E426_ILUCY</name>
<evidence type="ECO:0000313" key="9">
    <source>
        <dbReference type="Proteomes" id="UP000011863"/>
    </source>
</evidence>
<dbReference type="PANTHER" id="PTHR31310">
    <property type="match status" value="1"/>
</dbReference>
<feature type="region of interest" description="Disordered" evidence="5">
    <location>
        <begin position="332"/>
        <end position="368"/>
    </location>
</feature>
<evidence type="ECO:0000256" key="6">
    <source>
        <dbReference type="SAM" id="Phobius"/>
    </source>
</evidence>
<comment type="subcellular location">
    <subcellularLocation>
        <location evidence="1">Membrane</location>
        <topology evidence="1">Multi-pass membrane protein</topology>
    </subcellularLocation>
</comment>
<dbReference type="CDD" id="cd03386">
    <property type="entry name" value="PAP2_Aur1_like"/>
    <property type="match status" value="1"/>
</dbReference>
<dbReference type="AlphaFoldDB" id="A0A6C7E426"/>
<keyword evidence="2 6" id="KW-0812">Transmembrane</keyword>
<keyword evidence="3 6" id="KW-1133">Transmembrane helix</keyword>
<proteinExistence type="predicted"/>
<dbReference type="Pfam" id="PF14378">
    <property type="entry name" value="PAP2_3"/>
    <property type="match status" value="1"/>
</dbReference>
<accession>A0A6C7E426</accession>